<dbReference type="SUPFAM" id="SSF52266">
    <property type="entry name" value="SGNH hydrolase"/>
    <property type="match status" value="1"/>
</dbReference>
<dbReference type="CDD" id="cd01837">
    <property type="entry name" value="SGNH_plant_lipase_like"/>
    <property type="match status" value="1"/>
</dbReference>
<protein>
    <recommendedName>
        <fullName evidence="6">GDSL esterase/lipase 1-like</fullName>
    </recommendedName>
</protein>
<dbReference type="Pfam" id="PF00657">
    <property type="entry name" value="Lipase_GDSL"/>
    <property type="match status" value="1"/>
</dbReference>
<dbReference type="InterPro" id="IPR035669">
    <property type="entry name" value="SGNH_plant_lipase-like"/>
</dbReference>
<keyword evidence="2 3" id="KW-0732">Signal</keyword>
<name>A0AAW1WI54_RUBAR</name>
<dbReference type="Proteomes" id="UP001457282">
    <property type="component" value="Unassembled WGS sequence"/>
</dbReference>
<evidence type="ECO:0000256" key="3">
    <source>
        <dbReference type="SAM" id="SignalP"/>
    </source>
</evidence>
<evidence type="ECO:0000256" key="1">
    <source>
        <dbReference type="ARBA" id="ARBA00008668"/>
    </source>
</evidence>
<evidence type="ECO:0000313" key="5">
    <source>
        <dbReference type="Proteomes" id="UP001457282"/>
    </source>
</evidence>
<dbReference type="Gene3D" id="3.40.50.1110">
    <property type="entry name" value="SGNH hydrolase"/>
    <property type="match status" value="1"/>
</dbReference>
<evidence type="ECO:0000256" key="2">
    <source>
        <dbReference type="ARBA" id="ARBA00022729"/>
    </source>
</evidence>
<comment type="caution">
    <text evidence="4">The sequence shown here is derived from an EMBL/GenBank/DDBJ whole genome shotgun (WGS) entry which is preliminary data.</text>
</comment>
<keyword evidence="5" id="KW-1185">Reference proteome</keyword>
<feature type="signal peptide" evidence="3">
    <location>
        <begin position="1"/>
        <end position="24"/>
    </location>
</feature>
<dbReference type="GO" id="GO:0016298">
    <property type="term" value="F:lipase activity"/>
    <property type="evidence" value="ECO:0007669"/>
    <property type="project" value="TreeGrafter"/>
</dbReference>
<dbReference type="PANTHER" id="PTHR45966">
    <property type="entry name" value="GDSL-LIKE LIPASE/ACYLHYDROLASE"/>
    <property type="match status" value="1"/>
</dbReference>
<accession>A0AAW1WI54</accession>
<comment type="similarity">
    <text evidence="1">Belongs to the 'GDSL' lipolytic enzyme family.</text>
</comment>
<dbReference type="InterPro" id="IPR044552">
    <property type="entry name" value="GLIP1-5/GLL25"/>
</dbReference>
<dbReference type="EMBL" id="JBEDUW010000006">
    <property type="protein sequence ID" value="KAK9923838.1"/>
    <property type="molecule type" value="Genomic_DNA"/>
</dbReference>
<sequence>MAIALRFQILVLAFCASLFIPTSAYGHPGLHKEHAALFIFGDSLFDVGNNDYINTSTNFQANFSPYGETFFGYSTGRFSNGRLIPDIIAEYAELPLIPPYLQPGLHNYTYGVNFASAGAGVLAETHQGFVIDLKTQRSYFKKVVKQLRHKLGHAEAFTFLSDAVYLFSVGGNDYFYQFQTNSSFFESHSPEQYVGMVVGNLTKVIKEIYKKGGRKFGITSLPPIGCVPFARATKPGNTGTCVEELNALAELHNTVLSEALLKLKGKLQGLKYSYPDIYTYLNGVFNDPSNYGFKEGKTACCGSGPYRGILSCGGKRGVTDYQLCDNVTEYVFFDSVHPTERVYQKVSELWWRHSPNVTGSYINLKELFEVDLLI</sequence>
<reference evidence="4 5" key="1">
    <citation type="journal article" date="2023" name="G3 (Bethesda)">
        <title>A chromosome-length genome assembly and annotation of blackberry (Rubus argutus, cv. 'Hillquist').</title>
        <authorList>
            <person name="Bruna T."/>
            <person name="Aryal R."/>
            <person name="Dudchenko O."/>
            <person name="Sargent D.J."/>
            <person name="Mead D."/>
            <person name="Buti M."/>
            <person name="Cavallini A."/>
            <person name="Hytonen T."/>
            <person name="Andres J."/>
            <person name="Pham M."/>
            <person name="Weisz D."/>
            <person name="Mascagni F."/>
            <person name="Usai G."/>
            <person name="Natali L."/>
            <person name="Bassil N."/>
            <person name="Fernandez G.E."/>
            <person name="Lomsadze A."/>
            <person name="Armour M."/>
            <person name="Olukolu B."/>
            <person name="Poorten T."/>
            <person name="Britton C."/>
            <person name="Davik J."/>
            <person name="Ashrafi H."/>
            <person name="Aiden E.L."/>
            <person name="Borodovsky M."/>
            <person name="Worthington M."/>
        </authorList>
    </citation>
    <scope>NUCLEOTIDE SEQUENCE [LARGE SCALE GENOMIC DNA]</scope>
    <source>
        <strain evidence="4">PI 553951</strain>
    </source>
</reference>
<dbReference type="InterPro" id="IPR001087">
    <property type="entry name" value="GDSL"/>
</dbReference>
<dbReference type="PANTHER" id="PTHR45966:SF1">
    <property type="entry name" value="GDSL ESTERASE_LIPASE 1-RELATED"/>
    <property type="match status" value="1"/>
</dbReference>
<gene>
    <name evidence="4" type="ORF">M0R45_032236</name>
</gene>
<organism evidence="4 5">
    <name type="scientific">Rubus argutus</name>
    <name type="common">Southern blackberry</name>
    <dbReference type="NCBI Taxonomy" id="59490"/>
    <lineage>
        <taxon>Eukaryota</taxon>
        <taxon>Viridiplantae</taxon>
        <taxon>Streptophyta</taxon>
        <taxon>Embryophyta</taxon>
        <taxon>Tracheophyta</taxon>
        <taxon>Spermatophyta</taxon>
        <taxon>Magnoliopsida</taxon>
        <taxon>eudicotyledons</taxon>
        <taxon>Gunneridae</taxon>
        <taxon>Pentapetalae</taxon>
        <taxon>rosids</taxon>
        <taxon>fabids</taxon>
        <taxon>Rosales</taxon>
        <taxon>Rosaceae</taxon>
        <taxon>Rosoideae</taxon>
        <taxon>Rosoideae incertae sedis</taxon>
        <taxon>Rubus</taxon>
    </lineage>
</organism>
<evidence type="ECO:0000313" key="4">
    <source>
        <dbReference type="EMBL" id="KAK9923838.1"/>
    </source>
</evidence>
<feature type="chain" id="PRO_5043565009" description="GDSL esterase/lipase 1-like" evidence="3">
    <location>
        <begin position="25"/>
        <end position="374"/>
    </location>
</feature>
<dbReference type="InterPro" id="IPR036514">
    <property type="entry name" value="SGNH_hydro_sf"/>
</dbReference>
<proteinExistence type="inferred from homology"/>
<dbReference type="AlphaFoldDB" id="A0AAW1WI54"/>
<evidence type="ECO:0008006" key="6">
    <source>
        <dbReference type="Google" id="ProtNLM"/>
    </source>
</evidence>